<protein>
    <submittedName>
        <fullName evidence="2">Uncharacterized protein</fullName>
    </submittedName>
</protein>
<feature type="transmembrane region" description="Helical" evidence="1">
    <location>
        <begin position="97"/>
        <end position="115"/>
    </location>
</feature>
<evidence type="ECO:0000256" key="1">
    <source>
        <dbReference type="SAM" id="Phobius"/>
    </source>
</evidence>
<dbReference type="AlphaFoldDB" id="A0A9P4S5X7"/>
<keyword evidence="3" id="KW-1185">Reference proteome</keyword>
<organism evidence="2 3">
    <name type="scientific">Patellaria atrata CBS 101060</name>
    <dbReference type="NCBI Taxonomy" id="1346257"/>
    <lineage>
        <taxon>Eukaryota</taxon>
        <taxon>Fungi</taxon>
        <taxon>Dikarya</taxon>
        <taxon>Ascomycota</taxon>
        <taxon>Pezizomycotina</taxon>
        <taxon>Dothideomycetes</taxon>
        <taxon>Dothideomycetes incertae sedis</taxon>
        <taxon>Patellariales</taxon>
        <taxon>Patellariaceae</taxon>
        <taxon>Patellaria</taxon>
    </lineage>
</organism>
<sequence length="190" mass="21247">MGSTLEFSTLVLAILTLFFQSPTRMLGVDANLLNTVIMRVDPVFCFLELISLATSVLVLQYLKFPLSKSLQLLHTRRASGIDHHGTVHDTLGDHLCWISRGLVIFVSMSYTILLALGSSPWVMGCIMVYVTTFFANELLVLSGTLGDLHDGDGEVDWERIQDGEKSLDELDTLCRYLSVLYHVPLIFFAF</sequence>
<keyword evidence="1" id="KW-0472">Membrane</keyword>
<proteinExistence type="predicted"/>
<accession>A0A9P4S5X7</accession>
<comment type="caution">
    <text evidence="2">The sequence shown here is derived from an EMBL/GenBank/DDBJ whole genome shotgun (WGS) entry which is preliminary data.</text>
</comment>
<evidence type="ECO:0000313" key="3">
    <source>
        <dbReference type="Proteomes" id="UP000799429"/>
    </source>
</evidence>
<dbReference type="Proteomes" id="UP000799429">
    <property type="component" value="Unassembled WGS sequence"/>
</dbReference>
<gene>
    <name evidence="2" type="ORF">M501DRAFT_996429</name>
</gene>
<name>A0A9P4S5X7_9PEZI</name>
<feature type="transmembrane region" description="Helical" evidence="1">
    <location>
        <begin position="43"/>
        <end position="62"/>
    </location>
</feature>
<evidence type="ECO:0000313" key="2">
    <source>
        <dbReference type="EMBL" id="KAF2836762.1"/>
    </source>
</evidence>
<dbReference type="EMBL" id="MU006102">
    <property type="protein sequence ID" value="KAF2836762.1"/>
    <property type="molecule type" value="Genomic_DNA"/>
</dbReference>
<keyword evidence="1" id="KW-0812">Transmembrane</keyword>
<keyword evidence="1" id="KW-1133">Transmembrane helix</keyword>
<reference evidence="2" key="1">
    <citation type="journal article" date="2020" name="Stud. Mycol.">
        <title>101 Dothideomycetes genomes: a test case for predicting lifestyles and emergence of pathogens.</title>
        <authorList>
            <person name="Haridas S."/>
            <person name="Albert R."/>
            <person name="Binder M."/>
            <person name="Bloem J."/>
            <person name="Labutti K."/>
            <person name="Salamov A."/>
            <person name="Andreopoulos B."/>
            <person name="Baker S."/>
            <person name="Barry K."/>
            <person name="Bills G."/>
            <person name="Bluhm B."/>
            <person name="Cannon C."/>
            <person name="Castanera R."/>
            <person name="Culley D."/>
            <person name="Daum C."/>
            <person name="Ezra D."/>
            <person name="Gonzalez J."/>
            <person name="Henrissat B."/>
            <person name="Kuo A."/>
            <person name="Liang C."/>
            <person name="Lipzen A."/>
            <person name="Lutzoni F."/>
            <person name="Magnuson J."/>
            <person name="Mondo S."/>
            <person name="Nolan M."/>
            <person name="Ohm R."/>
            <person name="Pangilinan J."/>
            <person name="Park H.-J."/>
            <person name="Ramirez L."/>
            <person name="Alfaro M."/>
            <person name="Sun H."/>
            <person name="Tritt A."/>
            <person name="Yoshinaga Y."/>
            <person name="Zwiers L.-H."/>
            <person name="Turgeon B."/>
            <person name="Goodwin S."/>
            <person name="Spatafora J."/>
            <person name="Crous P."/>
            <person name="Grigoriev I."/>
        </authorList>
    </citation>
    <scope>NUCLEOTIDE SEQUENCE</scope>
    <source>
        <strain evidence="2">CBS 101060</strain>
    </source>
</reference>